<dbReference type="EMBL" id="BMGH01000001">
    <property type="protein sequence ID" value="GGD13461.1"/>
    <property type="molecule type" value="Genomic_DNA"/>
</dbReference>
<feature type="signal peptide" evidence="1">
    <location>
        <begin position="1"/>
        <end position="23"/>
    </location>
</feature>
<organism evidence="3 4">
    <name type="scientific">Aquisalinus flavus</name>
    <dbReference type="NCBI Taxonomy" id="1526572"/>
    <lineage>
        <taxon>Bacteria</taxon>
        <taxon>Pseudomonadati</taxon>
        <taxon>Pseudomonadota</taxon>
        <taxon>Alphaproteobacteria</taxon>
        <taxon>Parvularculales</taxon>
        <taxon>Parvularculaceae</taxon>
        <taxon>Aquisalinus</taxon>
    </lineage>
</organism>
<dbReference type="PANTHER" id="PTHR40469:SF2">
    <property type="entry name" value="GALACTOSE-BINDING DOMAIN-LIKE SUPERFAMILY PROTEIN"/>
    <property type="match status" value="1"/>
</dbReference>
<dbReference type="Proteomes" id="UP000613582">
    <property type="component" value="Unassembled WGS sequence"/>
</dbReference>
<dbReference type="SUPFAM" id="SSF52317">
    <property type="entry name" value="Class I glutamine amidotransferase-like"/>
    <property type="match status" value="1"/>
</dbReference>
<protein>
    <recommendedName>
        <fullName evidence="2">ThuA-like domain-containing protein</fullName>
    </recommendedName>
</protein>
<gene>
    <name evidence="3" type="ORF">GCM10011342_22750</name>
</gene>
<dbReference type="CDD" id="cd03128">
    <property type="entry name" value="GAT_1"/>
    <property type="match status" value="1"/>
</dbReference>
<dbReference type="InterPro" id="IPR029062">
    <property type="entry name" value="Class_I_gatase-like"/>
</dbReference>
<dbReference type="PANTHER" id="PTHR40469">
    <property type="entry name" value="SECRETED GLYCOSYL HYDROLASE"/>
    <property type="match status" value="1"/>
</dbReference>
<dbReference type="InterPro" id="IPR029010">
    <property type="entry name" value="ThuA-like"/>
</dbReference>
<reference evidence="3" key="1">
    <citation type="journal article" date="2014" name="Int. J. Syst. Evol. Microbiol.">
        <title>Complete genome sequence of Corynebacterium casei LMG S-19264T (=DSM 44701T), isolated from a smear-ripened cheese.</title>
        <authorList>
            <consortium name="US DOE Joint Genome Institute (JGI-PGF)"/>
            <person name="Walter F."/>
            <person name="Albersmeier A."/>
            <person name="Kalinowski J."/>
            <person name="Ruckert C."/>
        </authorList>
    </citation>
    <scope>NUCLEOTIDE SEQUENCE</scope>
    <source>
        <strain evidence="3">CGMCC 1.12921</strain>
    </source>
</reference>
<dbReference type="AlphaFoldDB" id="A0A8J2V631"/>
<dbReference type="PROSITE" id="PS51257">
    <property type="entry name" value="PROKAR_LIPOPROTEIN"/>
    <property type="match status" value="1"/>
</dbReference>
<evidence type="ECO:0000313" key="3">
    <source>
        <dbReference type="EMBL" id="GGD13461.1"/>
    </source>
</evidence>
<evidence type="ECO:0000259" key="2">
    <source>
        <dbReference type="Pfam" id="PF06283"/>
    </source>
</evidence>
<evidence type="ECO:0000256" key="1">
    <source>
        <dbReference type="SAM" id="SignalP"/>
    </source>
</evidence>
<feature type="domain" description="ThuA-like" evidence="2">
    <location>
        <begin position="38"/>
        <end position="253"/>
    </location>
</feature>
<evidence type="ECO:0000313" key="4">
    <source>
        <dbReference type="Proteomes" id="UP000613582"/>
    </source>
</evidence>
<accession>A0A8J2V631</accession>
<dbReference type="Gene3D" id="3.40.50.880">
    <property type="match status" value="1"/>
</dbReference>
<dbReference type="Pfam" id="PF06283">
    <property type="entry name" value="ThuA"/>
    <property type="match status" value="1"/>
</dbReference>
<proteinExistence type="predicted"/>
<feature type="chain" id="PRO_5035221750" description="ThuA-like domain-containing protein" evidence="1">
    <location>
        <begin position="24"/>
        <end position="258"/>
    </location>
</feature>
<sequence length="258" mass="27795">MISKYTTALAGAFCLLAAGACSDAEPGDGASADGDTQILLFSLATGWVHDSIPAGVEALTALGEREGYTVVNSEDPAIFNAEDLARFDAIIFLNSTTGNEVENEWLIGERRDALQDFVRAGKGIVGIHGASDSHYSWDWYGDMMGGYFESHPEGTPMGELSVVNSDHPATTHMDPVFSRTDEWYWIADFDPSVDLLVTLDPESIGEPAGADKPISWAQQFDGGRVFYTSMGHTIETYSDPVFLDHVAGGIAWVLTGTE</sequence>
<keyword evidence="1" id="KW-0732">Signal</keyword>
<keyword evidence="4" id="KW-1185">Reference proteome</keyword>
<reference evidence="3" key="2">
    <citation type="submission" date="2020-09" db="EMBL/GenBank/DDBJ databases">
        <authorList>
            <person name="Sun Q."/>
            <person name="Zhou Y."/>
        </authorList>
    </citation>
    <scope>NUCLEOTIDE SEQUENCE</scope>
    <source>
        <strain evidence="3">CGMCC 1.12921</strain>
    </source>
</reference>
<name>A0A8J2V631_9PROT</name>
<comment type="caution">
    <text evidence="3">The sequence shown here is derived from an EMBL/GenBank/DDBJ whole genome shotgun (WGS) entry which is preliminary data.</text>
</comment>